<dbReference type="EMBL" id="DXBM01000029">
    <property type="protein sequence ID" value="HIZ45967.1"/>
    <property type="molecule type" value="Genomic_DNA"/>
</dbReference>
<comment type="caution">
    <text evidence="1">The sequence shown here is derived from an EMBL/GenBank/DDBJ whole genome shotgun (WGS) entry which is preliminary data.</text>
</comment>
<name>A0A9D2JE47_9ACTN</name>
<evidence type="ECO:0000313" key="2">
    <source>
        <dbReference type="Proteomes" id="UP000824062"/>
    </source>
</evidence>
<evidence type="ECO:0000313" key="1">
    <source>
        <dbReference type="EMBL" id="HIZ45967.1"/>
    </source>
</evidence>
<proteinExistence type="predicted"/>
<protein>
    <submittedName>
        <fullName evidence="1">RloB family protein</fullName>
    </submittedName>
</protein>
<gene>
    <name evidence="1" type="ORF">IAA19_02985</name>
</gene>
<reference evidence="1" key="2">
    <citation type="submission" date="2021-04" db="EMBL/GenBank/DDBJ databases">
        <authorList>
            <person name="Gilroy R."/>
        </authorList>
    </citation>
    <scope>NUCLEOTIDE SEQUENCE</scope>
    <source>
        <strain evidence="1">ChiHjej12B11-14209</strain>
    </source>
</reference>
<dbReference type="Pfam" id="PF13707">
    <property type="entry name" value="RloB"/>
    <property type="match status" value="1"/>
</dbReference>
<reference evidence="1" key="1">
    <citation type="journal article" date="2021" name="PeerJ">
        <title>Extensive microbial diversity within the chicken gut microbiome revealed by metagenomics and culture.</title>
        <authorList>
            <person name="Gilroy R."/>
            <person name="Ravi A."/>
            <person name="Getino M."/>
            <person name="Pursley I."/>
            <person name="Horton D.L."/>
            <person name="Alikhan N.F."/>
            <person name="Baker D."/>
            <person name="Gharbi K."/>
            <person name="Hall N."/>
            <person name="Watson M."/>
            <person name="Adriaenssens E.M."/>
            <person name="Foster-Nyarko E."/>
            <person name="Jarju S."/>
            <person name="Secka A."/>
            <person name="Antonio M."/>
            <person name="Oren A."/>
            <person name="Chaudhuri R.R."/>
            <person name="La Ragione R."/>
            <person name="Hildebrand F."/>
            <person name="Pallen M.J."/>
        </authorList>
    </citation>
    <scope>NUCLEOTIDE SEQUENCE</scope>
    <source>
        <strain evidence="1">ChiHjej12B11-14209</strain>
    </source>
</reference>
<accession>A0A9D2JE47</accession>
<dbReference type="InterPro" id="IPR025591">
    <property type="entry name" value="RloB"/>
</dbReference>
<sequence length="198" mass="22341">MGKRKNNTLVRRTGQRAYRPVCWVSAEGATERDYFRMVVFKDARASVKYPKNVHPSRRNPAAVLKRLQKEIGPGGLRYGDEAWVVVDVDDYESELADLLEWCDSHSGFHLAVSNPKFELFLVMHFEKANGCTSASKTDAALKRYMPGYNKRLTPTQFSLENIRDAVANARGKRVACTEKLPGPGMTDVFKLVESLLEV</sequence>
<dbReference type="Proteomes" id="UP000824062">
    <property type="component" value="Unassembled WGS sequence"/>
</dbReference>
<organism evidence="1 2">
    <name type="scientific">Candidatus Olsenella pullistercoris</name>
    <dbReference type="NCBI Taxonomy" id="2838712"/>
    <lineage>
        <taxon>Bacteria</taxon>
        <taxon>Bacillati</taxon>
        <taxon>Actinomycetota</taxon>
        <taxon>Coriobacteriia</taxon>
        <taxon>Coriobacteriales</taxon>
        <taxon>Atopobiaceae</taxon>
        <taxon>Olsenella</taxon>
    </lineage>
</organism>
<dbReference type="AlphaFoldDB" id="A0A9D2JE47"/>